<accession>A0A0G4MEW3</accession>
<dbReference type="Gene3D" id="1.10.418.10">
    <property type="entry name" value="Calponin-like domain"/>
    <property type="match status" value="1"/>
</dbReference>
<evidence type="ECO:0000313" key="3">
    <source>
        <dbReference type="EMBL" id="CRK32570.1"/>
    </source>
</evidence>
<evidence type="ECO:0000256" key="2">
    <source>
        <dbReference type="SAM" id="MobiDB-lite"/>
    </source>
</evidence>
<evidence type="ECO:0000313" key="4">
    <source>
        <dbReference type="Proteomes" id="UP000044602"/>
    </source>
</evidence>
<name>A0A0G4MEW3_VERLO</name>
<keyword evidence="1" id="KW-0175">Coiled coil</keyword>
<proteinExistence type="predicted"/>
<feature type="region of interest" description="Disordered" evidence="2">
    <location>
        <begin position="437"/>
        <end position="458"/>
    </location>
</feature>
<dbReference type="CDD" id="cd22211">
    <property type="entry name" value="HkD_SF"/>
    <property type="match status" value="1"/>
</dbReference>
<evidence type="ECO:0008006" key="5">
    <source>
        <dbReference type="Google" id="ProtNLM"/>
    </source>
</evidence>
<organism evidence="3 4">
    <name type="scientific">Verticillium longisporum</name>
    <name type="common">Verticillium dahliae var. longisporum</name>
    <dbReference type="NCBI Taxonomy" id="100787"/>
    <lineage>
        <taxon>Eukaryota</taxon>
        <taxon>Fungi</taxon>
        <taxon>Dikarya</taxon>
        <taxon>Ascomycota</taxon>
        <taxon>Pezizomycotina</taxon>
        <taxon>Sordariomycetes</taxon>
        <taxon>Hypocreomycetidae</taxon>
        <taxon>Glomerellales</taxon>
        <taxon>Plectosphaerellaceae</taxon>
        <taxon>Verticillium</taxon>
    </lineage>
</organism>
<dbReference type="AlphaFoldDB" id="A0A0G4MEW3"/>
<evidence type="ECO:0000256" key="1">
    <source>
        <dbReference type="SAM" id="Coils"/>
    </source>
</evidence>
<feature type="coiled-coil region" evidence="1">
    <location>
        <begin position="778"/>
        <end position="805"/>
    </location>
</feature>
<feature type="coiled-coil region" evidence="1">
    <location>
        <begin position="206"/>
        <end position="304"/>
    </location>
</feature>
<keyword evidence="4" id="KW-1185">Reference proteome</keyword>
<dbReference type="EMBL" id="CVQH01022194">
    <property type="protein sequence ID" value="CRK32570.1"/>
    <property type="molecule type" value="Genomic_DNA"/>
</dbReference>
<reference evidence="4" key="1">
    <citation type="submission" date="2015-05" db="EMBL/GenBank/DDBJ databases">
        <authorList>
            <person name="Fogelqvist Johan"/>
        </authorList>
    </citation>
    <scope>NUCLEOTIDE SEQUENCE [LARGE SCALE GENOMIC DNA]</scope>
</reference>
<feature type="coiled-coil region" evidence="1">
    <location>
        <begin position="342"/>
        <end position="421"/>
    </location>
</feature>
<dbReference type="STRING" id="100787.A0A0G4MEW3"/>
<protein>
    <recommendedName>
        <fullName evidence="5">HOOK N-terminal domain-containing protein</fullName>
    </recommendedName>
</protein>
<dbReference type="InterPro" id="IPR036872">
    <property type="entry name" value="CH_dom_sf"/>
</dbReference>
<dbReference type="SUPFAM" id="SSF116907">
    <property type="entry name" value="Hook domain"/>
    <property type="match status" value="1"/>
</dbReference>
<sequence>MTFTKGAQDALLQWANTFALDKKAETMDDFHDGVLLSQILVDLDTSYDPSEVQTEDKRWLANKKNLQSVYKGLTRLILRECPGLSRQARIADFRAIASSPDAQGICKVGHDRPMCSTKPTQRVLTAVSLQLLALLFAVAMLGSNNERYVTRITRDITDGAALSQLQRITVEMKTDMEEALAAAGTDDAHDVAVEARDPDLALEEENASLMAQLDKKKKNLADMETRLAHLQESYDDLKDETARVTSELEDVRSMHSGAGDQVIRNLEMKIREQDELIATQEGQLEDMRIAKERLQTEMAALKTRAARGDVLQDEVNELRYRAEELGRKANMVERYKQKLEASSKMQSELDNLRYEKEEMQRDLLEYEKVLKRNRALELANDKYAEKMQDYEVQLIELDNKRKEEYNEMIALREHLESLSAQRKADEMFIGELQEQISTGGHGAGNKSPSSPGGAGFNLDEELENAKDVAPNLSLEISRLKAENQLLRSSMGSGSENSRLRKELEEERAQRNRLQKNFNEIHEKHTVAEAQVQSLLRDMTDEKYVEKMDALFPAGGNVPMLTQEFFTARAYNELVAQQKKSELELKQHIELATELRNRIADRDRELLSARTDLSAVEKDSIEALEELKATDKLISGSLQEELEALRTDHKNATTDVQEAQKALTKALLEKDELRKDLDTVKEQGAGQDSSKYLEKIQQLRDRLKERNEVSGPLSVRSRYTRDHIVIYPDNNTRLPGQPTRPPACKQARSSILPARPSAALVRDSHPLAREPAFTMTAPKLSLSSQLEKAERDRHDLTRKLKASTDGGAALAQKTQSDQIIKNLQRENALIATAWYDLTSRLQSNHVVLQRRNDVPRSWLNKQRQMVNGTAKPCFFQA</sequence>
<dbReference type="Proteomes" id="UP000044602">
    <property type="component" value="Unassembled WGS sequence"/>
</dbReference>
<gene>
    <name evidence="3" type="ORF">BN1708_005821</name>
</gene>
<feature type="coiled-coil region" evidence="1">
    <location>
        <begin position="462"/>
        <end position="523"/>
    </location>
</feature>
<feature type="coiled-coil region" evidence="1">
    <location>
        <begin position="641"/>
        <end position="682"/>
    </location>
</feature>